<feature type="domain" description="DUF6817" evidence="1">
    <location>
        <begin position="127"/>
        <end position="183"/>
    </location>
</feature>
<dbReference type="Proteomes" id="UP000092600">
    <property type="component" value="Unassembled WGS sequence"/>
</dbReference>
<sequence>MVGLIRDSELLSGAADRLGAAAREVGRLGRDGARRVGWHVSSGRAGCGAALAAERTCLAGLARGGDAAARRRVADAARVASVAMALLNRVGPALVLVLVHGWLRRRRDDGALLVVLRRARRTGPSSCGAPPTPSPAAAFHSAYANSCINLAIFDPESASRARVAALVGAPAERLVHLFCVVLRQLLIHDALFFRYSDRDLLDHLARSCASLRATREGAASDPFEPWRRRVRSLLPAEGTTVKHIKTGDDVAVSRWLAVTFLMMTMADFGDQLRLEFAGDNQAALWPGEGKSGLWMNSISRMAALYSLIAREEEI</sequence>
<evidence type="ECO:0000259" key="1">
    <source>
        <dbReference type="Pfam" id="PF20680"/>
    </source>
</evidence>
<dbReference type="PANTHER" id="PTHR37391">
    <property type="entry name" value="E3 UBIQUITIN-PROTEIN LIGASE"/>
    <property type="match status" value="1"/>
</dbReference>
<evidence type="ECO:0000313" key="3">
    <source>
        <dbReference type="Proteomes" id="UP000092600"/>
    </source>
</evidence>
<proteinExistence type="predicted"/>
<dbReference type="AlphaFoldDB" id="A0A199VJP5"/>
<protein>
    <recommendedName>
        <fullName evidence="1">DUF6817 domain-containing protein</fullName>
    </recommendedName>
</protein>
<dbReference type="EMBL" id="LSRQ01001554">
    <property type="protein sequence ID" value="OAY77387.1"/>
    <property type="molecule type" value="Genomic_DNA"/>
</dbReference>
<dbReference type="PANTHER" id="PTHR37391:SF2">
    <property type="entry name" value="E3 UBIQUITIN-PROTEIN LIGASE"/>
    <property type="match status" value="1"/>
</dbReference>
<accession>A0A199VJP5</accession>
<dbReference type="Pfam" id="PF20680">
    <property type="entry name" value="DUF6817"/>
    <property type="match status" value="1"/>
</dbReference>
<comment type="caution">
    <text evidence="2">The sequence shown here is derived from an EMBL/GenBank/DDBJ whole genome shotgun (WGS) entry which is preliminary data.</text>
</comment>
<reference evidence="2 3" key="1">
    <citation type="journal article" date="2016" name="DNA Res.">
        <title>The draft genome of MD-2 pineapple using hybrid error correction of long reads.</title>
        <authorList>
            <person name="Redwan R.M."/>
            <person name="Saidin A."/>
            <person name="Kumar S.V."/>
        </authorList>
    </citation>
    <scope>NUCLEOTIDE SEQUENCE [LARGE SCALE GENOMIC DNA]</scope>
    <source>
        <strain evidence="3">cv. MD2</strain>
        <tissue evidence="2">Leaf</tissue>
    </source>
</reference>
<organism evidence="2 3">
    <name type="scientific">Ananas comosus</name>
    <name type="common">Pineapple</name>
    <name type="synonym">Ananas ananas</name>
    <dbReference type="NCBI Taxonomy" id="4615"/>
    <lineage>
        <taxon>Eukaryota</taxon>
        <taxon>Viridiplantae</taxon>
        <taxon>Streptophyta</taxon>
        <taxon>Embryophyta</taxon>
        <taxon>Tracheophyta</taxon>
        <taxon>Spermatophyta</taxon>
        <taxon>Magnoliopsida</taxon>
        <taxon>Liliopsida</taxon>
        <taxon>Poales</taxon>
        <taxon>Bromeliaceae</taxon>
        <taxon>Bromelioideae</taxon>
        <taxon>Ananas</taxon>
    </lineage>
</organism>
<evidence type="ECO:0000313" key="2">
    <source>
        <dbReference type="EMBL" id="OAY77387.1"/>
    </source>
</evidence>
<name>A0A199VJP5_ANACO</name>
<gene>
    <name evidence="2" type="ORF">ACMD2_10247</name>
</gene>
<dbReference type="InterPro" id="IPR049202">
    <property type="entry name" value="DUF6817"/>
</dbReference>